<dbReference type="InterPro" id="IPR006311">
    <property type="entry name" value="TAT_signal"/>
</dbReference>
<evidence type="ECO:0000256" key="1">
    <source>
        <dbReference type="SAM" id="Coils"/>
    </source>
</evidence>
<dbReference type="InterPro" id="IPR050312">
    <property type="entry name" value="IolE/XylAMocC-like"/>
</dbReference>
<organism evidence="3 4">
    <name type="scientific">Algoriphagus winogradskyi</name>
    <dbReference type="NCBI Taxonomy" id="237017"/>
    <lineage>
        <taxon>Bacteria</taxon>
        <taxon>Pseudomonadati</taxon>
        <taxon>Bacteroidota</taxon>
        <taxon>Cytophagia</taxon>
        <taxon>Cytophagales</taxon>
        <taxon>Cyclobacteriaceae</taxon>
        <taxon>Algoriphagus</taxon>
    </lineage>
</organism>
<sequence length="350" mass="38569">MTLKPKNYMKNRREFLIKSALGVGGLALAPSWLQGAPAIIKSFNKPNSLINGVQVGCITYSFRSMPDQSAEATLKYVVDSGLSAIELMGDPAESFAGKPVNNVNMRDLNPLRNKQRKGEELTAEEKAKLADLNAQIESYSKEVAEWRSKVGTAPFEKMRKMYKDAGVSIYAFKPSAFGRNASDEEIAYGMTAAKALGATHVTLEHPSNDEHTLRLGKLGDKYNMSVGYHGHEQETFTFWDTALAQSKSNGLNLDAGHYIAAGNTDLIPLIEKQHNRILSMHTKDRTTPANGKGNLPWGTGDTPIPELLKLIAKNKYKFPATIELEYKIPEGSDAVKEVQRCVEFCEKALT</sequence>
<protein>
    <submittedName>
        <fullName evidence="3">Sugar phosphate isomerase/epimerase</fullName>
    </submittedName>
</protein>
<dbReference type="PROSITE" id="PS51318">
    <property type="entry name" value="TAT"/>
    <property type="match status" value="1"/>
</dbReference>
<reference evidence="3 4" key="1">
    <citation type="submission" date="2017-05" db="EMBL/GenBank/DDBJ databases">
        <authorList>
            <person name="Varghese N."/>
            <person name="Submissions S."/>
        </authorList>
    </citation>
    <scope>NUCLEOTIDE SEQUENCE [LARGE SCALE GENOMIC DNA]</scope>
    <source>
        <strain evidence="3 4">DSM 15360</strain>
    </source>
</reference>
<keyword evidence="3" id="KW-0413">Isomerase</keyword>
<feature type="domain" description="Xylose isomerase-like TIM barrel" evidence="2">
    <location>
        <begin position="149"/>
        <end position="337"/>
    </location>
</feature>
<keyword evidence="4" id="KW-1185">Reference proteome</keyword>
<accession>A0ABY1NAD8</accession>
<feature type="coiled-coil region" evidence="1">
    <location>
        <begin position="122"/>
        <end position="149"/>
    </location>
</feature>
<evidence type="ECO:0000259" key="2">
    <source>
        <dbReference type="Pfam" id="PF01261"/>
    </source>
</evidence>
<dbReference type="Proteomes" id="UP001157915">
    <property type="component" value="Unassembled WGS sequence"/>
</dbReference>
<dbReference type="PANTHER" id="PTHR12110:SF21">
    <property type="entry name" value="XYLOSE ISOMERASE-LIKE TIM BARREL DOMAIN-CONTAINING PROTEIN"/>
    <property type="match status" value="1"/>
</dbReference>
<dbReference type="Gene3D" id="3.20.20.150">
    <property type="entry name" value="Divalent-metal-dependent TIM barrel enzymes"/>
    <property type="match status" value="1"/>
</dbReference>
<evidence type="ECO:0000313" key="3">
    <source>
        <dbReference type="EMBL" id="SMP04354.1"/>
    </source>
</evidence>
<keyword evidence="1" id="KW-0175">Coiled coil</keyword>
<gene>
    <name evidence="3" type="ORF">SAMN06265367_101262</name>
</gene>
<dbReference type="GO" id="GO:0016853">
    <property type="term" value="F:isomerase activity"/>
    <property type="evidence" value="ECO:0007669"/>
    <property type="project" value="UniProtKB-KW"/>
</dbReference>
<evidence type="ECO:0000313" key="4">
    <source>
        <dbReference type="Proteomes" id="UP001157915"/>
    </source>
</evidence>
<dbReference type="InterPro" id="IPR036237">
    <property type="entry name" value="Xyl_isomerase-like_sf"/>
</dbReference>
<dbReference type="SUPFAM" id="SSF51658">
    <property type="entry name" value="Xylose isomerase-like"/>
    <property type="match status" value="1"/>
</dbReference>
<dbReference type="InterPro" id="IPR013022">
    <property type="entry name" value="Xyl_isomerase-like_TIM-brl"/>
</dbReference>
<dbReference type="PANTHER" id="PTHR12110">
    <property type="entry name" value="HYDROXYPYRUVATE ISOMERASE"/>
    <property type="match status" value="1"/>
</dbReference>
<dbReference type="Pfam" id="PF01261">
    <property type="entry name" value="AP_endonuc_2"/>
    <property type="match status" value="1"/>
</dbReference>
<proteinExistence type="predicted"/>
<dbReference type="EMBL" id="FXUA01000001">
    <property type="protein sequence ID" value="SMP04354.1"/>
    <property type="molecule type" value="Genomic_DNA"/>
</dbReference>
<name>A0ABY1NAD8_9BACT</name>
<comment type="caution">
    <text evidence="3">The sequence shown here is derived from an EMBL/GenBank/DDBJ whole genome shotgun (WGS) entry which is preliminary data.</text>
</comment>